<dbReference type="Proteomes" id="UP000274073">
    <property type="component" value="Chromosome"/>
</dbReference>
<feature type="transmembrane region" description="Helical" evidence="1">
    <location>
        <begin position="109"/>
        <end position="129"/>
    </location>
</feature>
<accession>A0AAD0YAS2</accession>
<gene>
    <name evidence="2" type="ORF">EG349_02765</name>
    <name evidence="3" type="ORF">EG353_00800</name>
</gene>
<feature type="transmembrane region" description="Helical" evidence="1">
    <location>
        <begin position="333"/>
        <end position="351"/>
    </location>
</feature>
<dbReference type="AlphaFoldDB" id="A0AAD0YAS2"/>
<dbReference type="Proteomes" id="UP000281741">
    <property type="component" value="Chromosome"/>
</dbReference>
<evidence type="ECO:0000313" key="5">
    <source>
        <dbReference type="Proteomes" id="UP000281741"/>
    </source>
</evidence>
<dbReference type="EMBL" id="CP033915">
    <property type="protein sequence ID" value="AZA85785.1"/>
    <property type="molecule type" value="Genomic_DNA"/>
</dbReference>
<feature type="transmembrane region" description="Helical" evidence="1">
    <location>
        <begin position="303"/>
        <end position="321"/>
    </location>
</feature>
<feature type="transmembrane region" description="Helical" evidence="1">
    <location>
        <begin position="77"/>
        <end position="97"/>
    </location>
</feature>
<keyword evidence="5" id="KW-1185">Reference proteome</keyword>
<keyword evidence="1" id="KW-0472">Membrane</keyword>
<reference evidence="4 5" key="1">
    <citation type="submission" date="2018-11" db="EMBL/GenBank/DDBJ databases">
        <title>Proposal to divide the Flavobacteriaceae and reorganize its genera based on Amino Acid Identity values calculated from whole genome sequences.</title>
        <authorList>
            <person name="Nicholson A.C."/>
            <person name="Gulvik C.A."/>
            <person name="Whitney A.M."/>
            <person name="Humrighouse B.W."/>
            <person name="Bell M."/>
            <person name="Holmes B."/>
            <person name="Steigerwalt A.G."/>
            <person name="Villarma A."/>
            <person name="Sheth M."/>
            <person name="Batra D."/>
            <person name="Pryor J."/>
            <person name="Bernardet J.-F."/>
            <person name="Hugo C."/>
            <person name="Kampfer P."/>
            <person name="Newman J."/>
            <person name="McQuiston J.R."/>
        </authorList>
    </citation>
    <scope>NUCLEOTIDE SEQUENCE [LARGE SCALE GENOMIC DNA]</scope>
    <source>
        <strain evidence="2 4">G0207</strain>
        <strain evidence="3 5">H5143</strain>
    </source>
</reference>
<evidence type="ECO:0000313" key="3">
    <source>
        <dbReference type="EMBL" id="AZA94193.1"/>
    </source>
</evidence>
<keyword evidence="1" id="KW-0812">Transmembrane</keyword>
<sequence length="587" mass="66995">MKTGYYSFFLFILIVFTLGCYYYYPFLSDDSLISLRYAQRFINGKGLTWNDGHPVEGYSNLLWILIISLLGKLGMNLILAARILGIACSIGTFAVISSYFKAKNIKKEYVFLAVFLLVTTPCFTVWAIGGLEQPLYIFLLTLTLTEVSKIVNDRSRTIYLLPLWLGLLAITRPDGFLFTILTTIFLLFVFRKNRKDLIKVTLVVLVPSLFLLGQLIFRYNFYGELVPNTALVKVKVTLHHALRGGFYVFKAFFGTLLLSSLGLCCLFYLVYKKKNLFGFYLLLNVAAWTAYVVTVGGDIFPAFRHYYVVLIIFVFAIIFGLNEMQFSFKTKSSKTGFIVILLLNPFIQLLIPDNQNAIDERWEFRGMKLGETLKTTFPKNTIIAVTAAGCIPYSSELPTIDMLGLNDYYTPRHPPKNFGSGMLAHELGDANYVLGRNPDVIIYHMGAVPRFNVGDQMKINPVFIDNYVEVLARQSNDEHILYFNKYGKNTGIIKTGNIIKIPAYLMSSVSDNECIFKDKKLLKLLKKDKIYVLSLKNPAAEQWEISQSSRNLFSPESKISYKNNEMMVTLIPNKEIFLETLELQRKY</sequence>
<name>A0AAD0YAS2_9FLAO</name>
<dbReference type="PROSITE" id="PS51257">
    <property type="entry name" value="PROKAR_LIPOPROTEIN"/>
    <property type="match status" value="1"/>
</dbReference>
<feature type="transmembrane region" description="Helical" evidence="1">
    <location>
        <begin position="277"/>
        <end position="297"/>
    </location>
</feature>
<feature type="transmembrane region" description="Helical" evidence="1">
    <location>
        <begin position="197"/>
        <end position="217"/>
    </location>
</feature>
<proteinExistence type="predicted"/>
<protein>
    <recommendedName>
        <fullName evidence="6">Glycosyltransferase RgtA/B/C/D-like domain-containing protein</fullName>
    </recommendedName>
</protein>
<feature type="transmembrane region" description="Helical" evidence="1">
    <location>
        <begin position="163"/>
        <end position="190"/>
    </location>
</feature>
<evidence type="ECO:0000256" key="1">
    <source>
        <dbReference type="SAM" id="Phobius"/>
    </source>
</evidence>
<feature type="transmembrane region" description="Helical" evidence="1">
    <location>
        <begin position="247"/>
        <end position="270"/>
    </location>
</feature>
<dbReference type="EMBL" id="CP033912">
    <property type="protein sequence ID" value="AZA94193.1"/>
    <property type="molecule type" value="Genomic_DNA"/>
</dbReference>
<evidence type="ECO:0000313" key="4">
    <source>
        <dbReference type="Proteomes" id="UP000274073"/>
    </source>
</evidence>
<evidence type="ECO:0000313" key="2">
    <source>
        <dbReference type="EMBL" id="AZA85785.1"/>
    </source>
</evidence>
<dbReference type="RefSeq" id="WP_123853624.1">
    <property type="nucleotide sequence ID" value="NZ_CP033912.1"/>
</dbReference>
<feature type="transmembrane region" description="Helical" evidence="1">
    <location>
        <begin position="5"/>
        <end position="24"/>
    </location>
</feature>
<evidence type="ECO:0008006" key="6">
    <source>
        <dbReference type="Google" id="ProtNLM"/>
    </source>
</evidence>
<organism evidence="2 4">
    <name type="scientific">Chryseobacterium shandongense</name>
    <dbReference type="NCBI Taxonomy" id="1493872"/>
    <lineage>
        <taxon>Bacteria</taxon>
        <taxon>Pseudomonadati</taxon>
        <taxon>Bacteroidota</taxon>
        <taxon>Flavobacteriia</taxon>
        <taxon>Flavobacteriales</taxon>
        <taxon>Weeksellaceae</taxon>
        <taxon>Chryseobacterium group</taxon>
        <taxon>Chryseobacterium</taxon>
    </lineage>
</organism>
<keyword evidence="1" id="KW-1133">Transmembrane helix</keyword>